<evidence type="ECO:0000313" key="5">
    <source>
        <dbReference type="Proteomes" id="UP000242188"/>
    </source>
</evidence>
<dbReference type="InterPro" id="IPR008983">
    <property type="entry name" value="Tumour_necrosis_fac-like_dom"/>
</dbReference>
<keyword evidence="2" id="KW-0964">Secreted</keyword>
<dbReference type="GO" id="GO:0005576">
    <property type="term" value="C:extracellular region"/>
    <property type="evidence" value="ECO:0007669"/>
    <property type="project" value="UniProtKB-SubCell"/>
</dbReference>
<reference evidence="4 5" key="1">
    <citation type="journal article" date="2017" name="Nat. Ecol. Evol.">
        <title>Scallop genome provides insights into evolution of bilaterian karyotype and development.</title>
        <authorList>
            <person name="Wang S."/>
            <person name="Zhang J."/>
            <person name="Jiao W."/>
            <person name="Li J."/>
            <person name="Xun X."/>
            <person name="Sun Y."/>
            <person name="Guo X."/>
            <person name="Huan P."/>
            <person name="Dong B."/>
            <person name="Zhang L."/>
            <person name="Hu X."/>
            <person name="Sun X."/>
            <person name="Wang J."/>
            <person name="Zhao C."/>
            <person name="Wang Y."/>
            <person name="Wang D."/>
            <person name="Huang X."/>
            <person name="Wang R."/>
            <person name="Lv J."/>
            <person name="Li Y."/>
            <person name="Zhang Z."/>
            <person name="Liu B."/>
            <person name="Lu W."/>
            <person name="Hui Y."/>
            <person name="Liang J."/>
            <person name="Zhou Z."/>
            <person name="Hou R."/>
            <person name="Li X."/>
            <person name="Liu Y."/>
            <person name="Li H."/>
            <person name="Ning X."/>
            <person name="Lin Y."/>
            <person name="Zhao L."/>
            <person name="Xing Q."/>
            <person name="Dou J."/>
            <person name="Li Y."/>
            <person name="Mao J."/>
            <person name="Guo H."/>
            <person name="Dou H."/>
            <person name="Li T."/>
            <person name="Mu C."/>
            <person name="Jiang W."/>
            <person name="Fu Q."/>
            <person name="Fu X."/>
            <person name="Miao Y."/>
            <person name="Liu J."/>
            <person name="Yu Q."/>
            <person name="Li R."/>
            <person name="Liao H."/>
            <person name="Li X."/>
            <person name="Kong Y."/>
            <person name="Jiang Z."/>
            <person name="Chourrout D."/>
            <person name="Li R."/>
            <person name="Bao Z."/>
        </authorList>
    </citation>
    <scope>NUCLEOTIDE SEQUENCE [LARGE SCALE GENOMIC DNA]</scope>
    <source>
        <strain evidence="4 5">PY_sf001</strain>
    </source>
</reference>
<accession>A0A210PHT8</accession>
<proteinExistence type="predicted"/>
<dbReference type="EMBL" id="NEDP02076682">
    <property type="protein sequence ID" value="OWF36043.1"/>
    <property type="molecule type" value="Genomic_DNA"/>
</dbReference>
<dbReference type="PRINTS" id="PR00007">
    <property type="entry name" value="COMPLEMNTC1Q"/>
</dbReference>
<dbReference type="OrthoDB" id="6368610at2759"/>
<dbReference type="Pfam" id="PF00386">
    <property type="entry name" value="C1q"/>
    <property type="match status" value="1"/>
</dbReference>
<dbReference type="SMART" id="SM00110">
    <property type="entry name" value="C1Q"/>
    <property type="match status" value="1"/>
</dbReference>
<keyword evidence="5" id="KW-1185">Reference proteome</keyword>
<dbReference type="SUPFAM" id="SSF49842">
    <property type="entry name" value="TNF-like"/>
    <property type="match status" value="1"/>
</dbReference>
<dbReference type="PROSITE" id="PS50871">
    <property type="entry name" value="C1Q"/>
    <property type="match status" value="1"/>
</dbReference>
<name>A0A210PHT8_MIZYE</name>
<dbReference type="InterPro" id="IPR050392">
    <property type="entry name" value="Collagen/C1q_domain"/>
</dbReference>
<dbReference type="PANTHER" id="PTHR15427:SF50">
    <property type="entry name" value="COMPLEMENT C1Q TUMOR NECROSIS FACTOR-RELATED PROTEIN 2-LIKE"/>
    <property type="match status" value="1"/>
</dbReference>
<organism evidence="4 5">
    <name type="scientific">Mizuhopecten yessoensis</name>
    <name type="common">Japanese scallop</name>
    <name type="synonym">Patinopecten yessoensis</name>
    <dbReference type="NCBI Taxonomy" id="6573"/>
    <lineage>
        <taxon>Eukaryota</taxon>
        <taxon>Metazoa</taxon>
        <taxon>Spiralia</taxon>
        <taxon>Lophotrochozoa</taxon>
        <taxon>Mollusca</taxon>
        <taxon>Bivalvia</taxon>
        <taxon>Autobranchia</taxon>
        <taxon>Pteriomorphia</taxon>
        <taxon>Pectinida</taxon>
        <taxon>Pectinoidea</taxon>
        <taxon>Pectinidae</taxon>
        <taxon>Mizuhopecten</taxon>
    </lineage>
</organism>
<evidence type="ECO:0000256" key="1">
    <source>
        <dbReference type="ARBA" id="ARBA00004613"/>
    </source>
</evidence>
<dbReference type="Gene3D" id="2.60.120.40">
    <property type="match status" value="1"/>
</dbReference>
<evidence type="ECO:0000256" key="2">
    <source>
        <dbReference type="ARBA" id="ARBA00022525"/>
    </source>
</evidence>
<feature type="domain" description="C1q" evidence="3">
    <location>
        <begin position="44"/>
        <end position="176"/>
    </location>
</feature>
<dbReference type="InterPro" id="IPR001073">
    <property type="entry name" value="C1q_dom"/>
</dbReference>
<gene>
    <name evidence="4" type="ORF">KP79_PYT09207</name>
</gene>
<evidence type="ECO:0000259" key="3">
    <source>
        <dbReference type="PROSITE" id="PS50871"/>
    </source>
</evidence>
<evidence type="ECO:0000313" key="4">
    <source>
        <dbReference type="EMBL" id="OWF36043.1"/>
    </source>
</evidence>
<protein>
    <submittedName>
        <fullName evidence="4">Caprin-2</fullName>
    </submittedName>
</protein>
<dbReference type="PANTHER" id="PTHR15427">
    <property type="entry name" value="EMILIN ELASTIN MICROFIBRIL INTERFACE-LOCATED PROTEIN ELASTIN MICROFIBRIL INTERFACER"/>
    <property type="match status" value="1"/>
</dbReference>
<dbReference type="Proteomes" id="UP000242188">
    <property type="component" value="Unassembled WGS sequence"/>
</dbReference>
<comment type="subcellular location">
    <subcellularLocation>
        <location evidence="1">Secreted</location>
    </subcellularLocation>
</comment>
<comment type="caution">
    <text evidence="4">The sequence shown here is derived from an EMBL/GenBank/DDBJ whole genome shotgun (WGS) entry which is preliminary data.</text>
</comment>
<sequence>MLQRVQTKTTHQSNVIEVLRQKIVAVERSEDNLKNALSVEKRAAGDPVVAFTATRLGNLTNIPIYHTIVFEQVGVNEHNAYNSNTGVFTCPYDGLYEFASTIVSAGEQSNLNFQMMKGSASIAFLHATLYEYDMGTQVAVTHCNKGEQVLIRQATHSRFGLPGGFCTFSGHLIHMY</sequence>
<dbReference type="AlphaFoldDB" id="A0A210PHT8"/>